<evidence type="ECO:0000256" key="3">
    <source>
        <dbReference type="SAM" id="MobiDB-lite"/>
    </source>
</evidence>
<feature type="domain" description="OBG-type G" evidence="4">
    <location>
        <begin position="437"/>
        <end position="496"/>
    </location>
</feature>
<dbReference type="PROSITE" id="PS51710">
    <property type="entry name" value="G_OBG"/>
    <property type="match status" value="1"/>
</dbReference>
<proteinExistence type="predicted"/>
<feature type="region of interest" description="Disordered" evidence="3">
    <location>
        <begin position="152"/>
        <end position="186"/>
    </location>
</feature>
<dbReference type="InterPro" id="IPR031167">
    <property type="entry name" value="G_OBG"/>
</dbReference>
<dbReference type="GO" id="GO:0003924">
    <property type="term" value="F:GTPase activity"/>
    <property type="evidence" value="ECO:0007669"/>
    <property type="project" value="InterPro"/>
</dbReference>
<evidence type="ECO:0000259" key="5">
    <source>
        <dbReference type="PROSITE" id="PS51883"/>
    </source>
</evidence>
<evidence type="ECO:0000256" key="2">
    <source>
        <dbReference type="ARBA" id="ARBA00023134"/>
    </source>
</evidence>
<feature type="compositionally biased region" description="Low complexity" evidence="3">
    <location>
        <begin position="662"/>
        <end position="672"/>
    </location>
</feature>
<keyword evidence="2" id="KW-0342">GTP-binding</keyword>
<feature type="region of interest" description="Disordered" evidence="3">
    <location>
        <begin position="110"/>
        <end position="138"/>
    </location>
</feature>
<evidence type="ECO:0000313" key="7">
    <source>
        <dbReference type="Proteomes" id="UP000722791"/>
    </source>
</evidence>
<sequence length="776" mass="80564">MFTTFTPRFIALSPQPPSTALLLRACQSLWPLTSVCRFTPDSISAHNFEFCSAFQPHVPHQQPRSQTPTPSRLVSAICQNILRSGYQRQPSIEISPRLFLQISIATPFSSTTRNASSSSSSSTGASPSSGAATLRQPSRNAIRGDAMAEVATAGSSGWDGSVRGDSATDAGYRQSRRAAAREGKPVMPQRGQFVDWAQLRVRGGRGGPGRVAFEPVGRGRHLAAAGGSGGGGGDVIIRANNSTTSLYGILPVLVGGAGGAGGAGGRTGARGADRVLDVPVGTMVRIWQASAAGESSKIGDGLEDVEDRGDADADYGHAADHDAGAPPHAGAKEDSEADDYSEDEGEQLGEEDRSGHVMEERPPLPPHGAASLRFTSPPILETELAQPGQVLVIARGGSGGRGNQAFPSLAGRPAPSECELGTPGQEFWVRLETRLLADVGFVGLPNAGKSTLLSAITAARAKVGSYAFTTIRPQLGTILYGDGSRLVTADIPGLVQVGGPSCVTHGHWTRASGLPHPLATKSSKTWRAGSECVLRAAQRAVLNKTFPSHWRGGGSKPPLGTFSSLSFSPSSPYLKDEPGLTPRKGAHANRGRGNAFLRHIERCRCMAFVLDLSGGQGQSTAGQAAGIHQAHTGDGASGNAAAGWDIAQASRPRQTRSHTADSDGNSGGAAAHGNDDDGGEAAAKAFIGVVPLPPAEQLRVLQEELRMYNPELLAAPALVVANKLDRCSDPRVALRDLMAATPLPIVPVSAAHGVGLTRLMDALRAIARPGTDGTQT</sequence>
<dbReference type="PRINTS" id="PR00326">
    <property type="entry name" value="GTP1OBG"/>
</dbReference>
<evidence type="ECO:0000256" key="1">
    <source>
        <dbReference type="ARBA" id="ARBA00022741"/>
    </source>
</evidence>
<name>A0A8J4LXJ1_9CHLO</name>
<dbReference type="GO" id="GO:0005525">
    <property type="term" value="F:GTP binding"/>
    <property type="evidence" value="ECO:0007669"/>
    <property type="project" value="UniProtKB-KW"/>
</dbReference>
<dbReference type="PANTHER" id="PTHR11702:SF31">
    <property type="entry name" value="MITOCHONDRIAL RIBOSOME-ASSOCIATED GTPASE 2"/>
    <property type="match status" value="1"/>
</dbReference>
<dbReference type="InterPro" id="IPR027417">
    <property type="entry name" value="P-loop_NTPase"/>
</dbReference>
<evidence type="ECO:0000259" key="4">
    <source>
        <dbReference type="PROSITE" id="PS51710"/>
    </source>
</evidence>
<dbReference type="InterPro" id="IPR045086">
    <property type="entry name" value="OBG_GTPase"/>
</dbReference>
<feature type="region of interest" description="Disordered" evidence="3">
    <location>
        <begin position="292"/>
        <end position="367"/>
    </location>
</feature>
<dbReference type="SUPFAM" id="SSF52540">
    <property type="entry name" value="P-loop containing nucleoside triphosphate hydrolases"/>
    <property type="match status" value="2"/>
</dbReference>
<dbReference type="GO" id="GO:0005739">
    <property type="term" value="C:mitochondrion"/>
    <property type="evidence" value="ECO:0007669"/>
    <property type="project" value="TreeGrafter"/>
</dbReference>
<dbReference type="InterPro" id="IPR006073">
    <property type="entry name" value="GTP-bd"/>
</dbReference>
<feature type="region of interest" description="Disordered" evidence="3">
    <location>
        <begin position="618"/>
        <end position="677"/>
    </location>
</feature>
<feature type="compositionally biased region" description="Acidic residues" evidence="3">
    <location>
        <begin position="335"/>
        <end position="349"/>
    </location>
</feature>
<keyword evidence="1" id="KW-0547">Nucleotide-binding</keyword>
<reference evidence="6" key="1">
    <citation type="journal article" date="2021" name="Proc. Natl. Acad. Sci. U.S.A.">
        <title>Three genomes in the algal genus Volvox reveal the fate of a haploid sex-determining region after a transition to homothallism.</title>
        <authorList>
            <person name="Yamamoto K."/>
            <person name="Hamaji T."/>
            <person name="Kawai-Toyooka H."/>
            <person name="Matsuzaki R."/>
            <person name="Takahashi F."/>
            <person name="Nishimura Y."/>
            <person name="Kawachi M."/>
            <person name="Noguchi H."/>
            <person name="Minakuchi Y."/>
            <person name="Umen J.G."/>
            <person name="Toyoda A."/>
            <person name="Nozaki H."/>
        </authorList>
    </citation>
    <scope>NUCLEOTIDE SEQUENCE</scope>
    <source>
        <strain evidence="6">NIES-3785</strain>
    </source>
</reference>
<dbReference type="PANTHER" id="PTHR11702">
    <property type="entry name" value="DEVELOPMENTALLY REGULATED GTP-BINDING PROTEIN-RELATED"/>
    <property type="match status" value="1"/>
</dbReference>
<feature type="domain" description="Obg" evidence="5">
    <location>
        <begin position="191"/>
        <end position="436"/>
    </location>
</feature>
<dbReference type="PROSITE" id="PS51883">
    <property type="entry name" value="OBG"/>
    <property type="match status" value="1"/>
</dbReference>
<dbReference type="Gene3D" id="2.70.210.12">
    <property type="entry name" value="GTP1/OBG domain"/>
    <property type="match status" value="1"/>
</dbReference>
<evidence type="ECO:0000313" key="6">
    <source>
        <dbReference type="EMBL" id="GIM14182.1"/>
    </source>
</evidence>
<dbReference type="AlphaFoldDB" id="A0A8J4LXJ1"/>
<dbReference type="InterPro" id="IPR036726">
    <property type="entry name" value="GTP1_OBG_dom_sf"/>
</dbReference>
<feature type="compositionally biased region" description="Low complexity" evidence="3">
    <location>
        <begin position="110"/>
        <end position="133"/>
    </location>
</feature>
<dbReference type="InterPro" id="IPR006169">
    <property type="entry name" value="GTP1_OBG_dom"/>
</dbReference>
<feature type="compositionally biased region" description="Basic and acidic residues" evidence="3">
    <location>
        <begin position="350"/>
        <end position="362"/>
    </location>
</feature>
<accession>A0A8J4LXJ1</accession>
<dbReference type="Gene3D" id="3.40.50.300">
    <property type="entry name" value="P-loop containing nucleotide triphosphate hydrolases"/>
    <property type="match status" value="2"/>
</dbReference>
<dbReference type="SUPFAM" id="SSF82051">
    <property type="entry name" value="Obg GTP-binding protein N-terminal domain"/>
    <property type="match status" value="1"/>
</dbReference>
<dbReference type="Pfam" id="PF01018">
    <property type="entry name" value="GTP1_OBG"/>
    <property type="match status" value="2"/>
</dbReference>
<dbReference type="GO" id="GO:0042254">
    <property type="term" value="P:ribosome biogenesis"/>
    <property type="evidence" value="ECO:0007669"/>
    <property type="project" value="UniProtKB-UniRule"/>
</dbReference>
<dbReference type="Proteomes" id="UP000722791">
    <property type="component" value="Unassembled WGS sequence"/>
</dbReference>
<organism evidence="6 7">
    <name type="scientific">Volvox reticuliferus</name>
    <dbReference type="NCBI Taxonomy" id="1737510"/>
    <lineage>
        <taxon>Eukaryota</taxon>
        <taxon>Viridiplantae</taxon>
        <taxon>Chlorophyta</taxon>
        <taxon>core chlorophytes</taxon>
        <taxon>Chlorophyceae</taxon>
        <taxon>CS clade</taxon>
        <taxon>Chlamydomonadales</taxon>
        <taxon>Volvocaceae</taxon>
        <taxon>Volvox</taxon>
    </lineage>
</organism>
<protein>
    <submittedName>
        <fullName evidence="6">Uncharacterized protein</fullName>
    </submittedName>
</protein>
<dbReference type="EMBL" id="BNCQ01000054">
    <property type="protein sequence ID" value="GIM14182.1"/>
    <property type="molecule type" value="Genomic_DNA"/>
</dbReference>
<gene>
    <name evidence="6" type="ORF">Vretimale_17116</name>
</gene>
<feature type="compositionally biased region" description="Basic and acidic residues" evidence="3">
    <location>
        <begin position="308"/>
        <end position="323"/>
    </location>
</feature>
<comment type="caution">
    <text evidence="6">The sequence shown here is derived from an EMBL/GenBank/DDBJ whole genome shotgun (WGS) entry which is preliminary data.</text>
</comment>
<dbReference type="Pfam" id="PF01926">
    <property type="entry name" value="MMR_HSR1"/>
    <property type="match status" value="1"/>
</dbReference>